<dbReference type="PANTHER" id="PTHR33566:SF1">
    <property type="entry name" value="EN_SPM-LIKE TRANSPOSON-RELATED"/>
    <property type="match status" value="1"/>
</dbReference>
<name>A0AAP0D1K6_9ASTR</name>
<reference evidence="3 4" key="1">
    <citation type="submission" date="2024-04" db="EMBL/GenBank/DDBJ databases">
        <title>The reference genome of an endangered Asteraceae, Deinandra increscens subsp. villosa, native to the Central Coast of California.</title>
        <authorList>
            <person name="Guilliams M."/>
            <person name="Hasenstab-Lehman K."/>
            <person name="Meyer R."/>
            <person name="Mcevoy S."/>
        </authorList>
    </citation>
    <scope>NUCLEOTIDE SEQUENCE [LARGE SCALE GENOMIC DNA]</scope>
    <source>
        <tissue evidence="3">Leaf</tissue>
    </source>
</reference>
<dbReference type="PANTHER" id="PTHR33566">
    <property type="entry name" value="EN/SPM-LIKE TRANSPOSON-RELATED"/>
    <property type="match status" value="1"/>
</dbReference>
<accession>A0AAP0D1K6</accession>
<protein>
    <submittedName>
        <fullName evidence="3">Uncharacterized protein</fullName>
    </submittedName>
</protein>
<sequence>MDGKRQLLTPQKRPNEGSDEWRSNKRTPDSGGVSSNAIVVSGGSGRVYKLKILLPNGITVLVKIPEGTGLITCKELTDRVKQQLRRTIQSEKASNPKKSVKWDADLRFIDDHDNVFKSDLKLTRLELNRVYNLRLHNMWDLTPDTELLMELPEEYTFETALADLIDNSLQAVWSNDETDKRLISVEISDEKISIFDTGPGMDSTSIEKWGKMGASLHRAYKTKAIGGKPPYLKPAFGMFGYGGFIASMHLGRRTHVSSKTKDGKKVYILCLERDALVSGSVSGSKGTWRTYGGLRDPAKDELELSPGGSFTKVEIFKPKMRSTNMGRLKCKLKDIYFPYIQCDDLSKSGRTTMPIEFLVNGDNLAEIPGGEVAVTNLATCNGPEFILQIRFTMNHDSAMASSQGTRSSNEANARLRCVYLPVKKGKESVDSILEALKENGYDYTEEFESFKHVSCRRLGRLLPDARWAWLPFMDFKHRKDMVLKRSRMRVKCFIETDAGFNPKPSKTDFAHQNPFTTALRNLGGKQDSGVDVDIRKDGKSLNLAQLDKQYQLWLREMHERYDEEVDSGIDEPVLVINPSNKKELHISSDVVRIHKAFRLKEKTWKSGQKIKILKGACAGFHNNNVYATLEYILLEGFQGDAGVSLISQYIYQNFCYSGRSIDISEKDGCILESAEGDPKFDLRKSVSIPINVIDSGKCLAVDDSEWNSQIKKQHEKLPSSIEILNSRQCRELGIESLLPDEPETYASDVSPSDIVAVVRPGTYKSGTPSKHLDQKYMMRDNFEMSLAITYSRNNKSQDAKNIYSGRVAPSSLRDFHGLYVFKPKCKSHPLFHKAGIYNFTFSIRDASCEKCVLKVHVKASGDVKKWALAKKISRHDLTVGCLCEPIAISKFDKYDNQIPFLEVPEISIKIDCPSDTEVLINGFNPSASIDKLGLIIEDLVIESSNLDNIRPSYDATMALFLSDSHLFDIPIRVLPGPVQNITLRPANFEKLLIPSNVIKEMNLELFDAYGNHVRENEKVEFRLDGFCWVERSFSGKKVDASGCIDLGGCLRVTEGYGRNVSLSFCSNGETHVIKEWQIEKRKLVILSEIPHSCVAGSQLENLEFVVVNSNGEVDVNFHDEDEMGQSHTLVIKSQFMDINESVKYVFREGRCIIPTLPVPSEKGEFTFVVAHSRYPDLQDLMEDILGIGRRIGTLEMEIKQLEDEKTTIEVNLSNFEDTRDQILIAGTHGSLGKTEIIARVESKPDCAAALVMKHLKELQEQDRHGLMGNIIGIVALLGTAPSFELSRLFAEYLGDQMLAVVCKYYEDIRLLERYRKNGTLNPKQALHMFARELGQSINGRYLVLCIEDIRPCKVDKDVHGKLLFPAPILPDGSIPGGFLGYAVNMINIDVDHLDAKTVSGYGLRETLFYRLFRETQVYETREDMNRAIPCIKDGAVSLDGGILRGDGAVSLGCLEADIIFPVVPARNELLSEGDIQSYRKLKLKLKETIDELLEKQKSLRSEKKRFRKRHDLYAKYFTQAQFVGSTVSPISCLEEKPVLTQASYSSTPCSRK</sequence>
<feature type="region of interest" description="Disordered" evidence="2">
    <location>
        <begin position="1"/>
        <end position="36"/>
    </location>
</feature>
<dbReference type="InterPro" id="IPR036890">
    <property type="entry name" value="HATPase_C_sf"/>
</dbReference>
<organism evidence="3 4">
    <name type="scientific">Deinandra increscens subsp. villosa</name>
    <dbReference type="NCBI Taxonomy" id="3103831"/>
    <lineage>
        <taxon>Eukaryota</taxon>
        <taxon>Viridiplantae</taxon>
        <taxon>Streptophyta</taxon>
        <taxon>Embryophyta</taxon>
        <taxon>Tracheophyta</taxon>
        <taxon>Spermatophyta</taxon>
        <taxon>Magnoliopsida</taxon>
        <taxon>eudicotyledons</taxon>
        <taxon>Gunneridae</taxon>
        <taxon>Pentapetalae</taxon>
        <taxon>asterids</taxon>
        <taxon>campanulids</taxon>
        <taxon>Asterales</taxon>
        <taxon>Asteraceae</taxon>
        <taxon>Asteroideae</taxon>
        <taxon>Heliantheae alliance</taxon>
        <taxon>Madieae</taxon>
        <taxon>Madiinae</taxon>
        <taxon>Deinandra</taxon>
    </lineage>
</organism>
<comment type="caution">
    <text evidence="3">The sequence shown here is derived from an EMBL/GenBank/DDBJ whole genome shotgun (WGS) entry which is preliminary data.</text>
</comment>
<feature type="coiled-coil region" evidence="1">
    <location>
        <begin position="1191"/>
        <end position="1218"/>
    </location>
</feature>
<evidence type="ECO:0000256" key="1">
    <source>
        <dbReference type="SAM" id="Coils"/>
    </source>
</evidence>
<gene>
    <name evidence="3" type="ORF">SSX86_017013</name>
</gene>
<keyword evidence="1" id="KW-0175">Coiled coil</keyword>
<feature type="coiled-coil region" evidence="1">
    <location>
        <begin position="1475"/>
        <end position="1509"/>
    </location>
</feature>
<dbReference type="Proteomes" id="UP001408789">
    <property type="component" value="Unassembled WGS sequence"/>
</dbReference>
<dbReference type="SUPFAM" id="SSF55874">
    <property type="entry name" value="ATPase domain of HSP90 chaperone/DNA topoisomerase II/histidine kinase"/>
    <property type="match status" value="1"/>
</dbReference>
<dbReference type="Pfam" id="PF13589">
    <property type="entry name" value="HATPase_c_3"/>
    <property type="match status" value="1"/>
</dbReference>
<evidence type="ECO:0000313" key="3">
    <source>
        <dbReference type="EMBL" id="KAK9063143.1"/>
    </source>
</evidence>
<evidence type="ECO:0000313" key="4">
    <source>
        <dbReference type="Proteomes" id="UP001408789"/>
    </source>
</evidence>
<evidence type="ECO:0000256" key="2">
    <source>
        <dbReference type="SAM" id="MobiDB-lite"/>
    </source>
</evidence>
<proteinExistence type="predicted"/>
<dbReference type="EMBL" id="JBCNJP010000018">
    <property type="protein sequence ID" value="KAK9063143.1"/>
    <property type="molecule type" value="Genomic_DNA"/>
</dbReference>
<dbReference type="Gene3D" id="3.30.565.10">
    <property type="entry name" value="Histidine kinase-like ATPase, C-terminal domain"/>
    <property type="match status" value="1"/>
</dbReference>
<feature type="compositionally biased region" description="Basic and acidic residues" evidence="2">
    <location>
        <begin position="13"/>
        <end position="28"/>
    </location>
</feature>
<keyword evidence="4" id="KW-1185">Reference proteome</keyword>